<sequence length="81" mass="9148">MRQKSKCGEQLIRADNPQVYDRQGYLDRVLSSSYSLQESDGRYAAYLEEIHAIFDRWAENGRIVIPTATVAYVGAYSAVGE</sequence>
<organism evidence="1 2">
    <name type="scientific">Faecousia intestinalis</name>
    <dbReference type="NCBI Taxonomy" id="3133167"/>
    <lineage>
        <taxon>Bacteria</taxon>
        <taxon>Bacillati</taxon>
        <taxon>Bacillota</taxon>
        <taxon>Clostridia</taxon>
        <taxon>Eubacteriales</taxon>
        <taxon>Oscillospiraceae</taxon>
        <taxon>Faecousia</taxon>
    </lineage>
</organism>
<evidence type="ECO:0000313" key="1">
    <source>
        <dbReference type="EMBL" id="MEQ2510973.1"/>
    </source>
</evidence>
<name>A0ABV1G6C1_9FIRM</name>
<reference evidence="1 2" key="1">
    <citation type="submission" date="2024-03" db="EMBL/GenBank/DDBJ databases">
        <title>Human intestinal bacterial collection.</title>
        <authorList>
            <person name="Pauvert C."/>
            <person name="Hitch T.C.A."/>
            <person name="Clavel T."/>
        </authorList>
    </citation>
    <scope>NUCLEOTIDE SEQUENCE [LARGE SCALE GENOMIC DNA]</scope>
    <source>
        <strain evidence="1 2">CLA-AA-H192</strain>
    </source>
</reference>
<accession>A0ABV1G6C1</accession>
<dbReference type="EMBL" id="JBBMFF010000205">
    <property type="protein sequence ID" value="MEQ2510973.1"/>
    <property type="molecule type" value="Genomic_DNA"/>
</dbReference>
<protein>
    <submittedName>
        <fullName evidence="1">Uncharacterized protein</fullName>
    </submittedName>
</protein>
<dbReference type="RefSeq" id="WP_349135670.1">
    <property type="nucleotide sequence ID" value="NZ_JBBMFF010000205.1"/>
</dbReference>
<evidence type="ECO:0000313" key="2">
    <source>
        <dbReference type="Proteomes" id="UP001491552"/>
    </source>
</evidence>
<comment type="caution">
    <text evidence="1">The sequence shown here is derived from an EMBL/GenBank/DDBJ whole genome shotgun (WGS) entry which is preliminary data.</text>
</comment>
<keyword evidence="2" id="KW-1185">Reference proteome</keyword>
<dbReference type="Proteomes" id="UP001491552">
    <property type="component" value="Unassembled WGS sequence"/>
</dbReference>
<gene>
    <name evidence="1" type="ORF">WMO66_06900</name>
</gene>
<proteinExistence type="predicted"/>